<dbReference type="PANTHER" id="PTHR19965:SF35">
    <property type="entry name" value="RNA ANNEALING PROTEIN YRA1"/>
    <property type="match status" value="1"/>
</dbReference>
<comment type="caution">
    <text evidence="5">The sequence shown here is derived from an EMBL/GenBank/DDBJ whole genome shotgun (WGS) entry which is preliminary data.</text>
</comment>
<proteinExistence type="predicted"/>
<evidence type="ECO:0000256" key="3">
    <source>
        <dbReference type="SAM" id="MobiDB-lite"/>
    </source>
</evidence>
<evidence type="ECO:0000313" key="6">
    <source>
        <dbReference type="Proteomes" id="UP000235392"/>
    </source>
</evidence>
<dbReference type="InterPro" id="IPR051229">
    <property type="entry name" value="ALYREF_mRNA_export"/>
</dbReference>
<evidence type="ECO:0000313" key="5">
    <source>
        <dbReference type="EMBL" id="PLW24145.1"/>
    </source>
</evidence>
<dbReference type="PANTHER" id="PTHR19965">
    <property type="entry name" value="RNA AND EXPORT FACTOR BINDING PROTEIN"/>
    <property type="match status" value="1"/>
</dbReference>
<evidence type="ECO:0000256" key="2">
    <source>
        <dbReference type="PROSITE-ProRule" id="PRU00176"/>
    </source>
</evidence>
<name>A0A2N5TF63_9BASI</name>
<gene>
    <name evidence="5" type="ORF">PCASD_06717</name>
</gene>
<dbReference type="SMART" id="SM00360">
    <property type="entry name" value="RRM"/>
    <property type="match status" value="1"/>
</dbReference>
<evidence type="ECO:0000259" key="4">
    <source>
        <dbReference type="PROSITE" id="PS50102"/>
    </source>
</evidence>
<dbReference type="Pfam" id="PF00076">
    <property type="entry name" value="RRM_1"/>
    <property type="match status" value="1"/>
</dbReference>
<accession>A0A2N5TF63</accession>
<feature type="compositionally biased region" description="Low complexity" evidence="3">
    <location>
        <begin position="123"/>
        <end position="135"/>
    </location>
</feature>
<feature type="region of interest" description="Disordered" evidence="3">
    <location>
        <begin position="119"/>
        <end position="261"/>
    </location>
</feature>
<evidence type="ECO:0000256" key="1">
    <source>
        <dbReference type="ARBA" id="ARBA00022884"/>
    </source>
</evidence>
<dbReference type="GO" id="GO:0006406">
    <property type="term" value="P:mRNA export from nucleus"/>
    <property type="evidence" value="ECO:0007669"/>
    <property type="project" value="TreeGrafter"/>
</dbReference>
<feature type="domain" description="RRM" evidence="4">
    <location>
        <begin position="29"/>
        <end position="108"/>
    </location>
</feature>
<dbReference type="AlphaFoldDB" id="A0A2N5TF63"/>
<organism evidence="5 6">
    <name type="scientific">Puccinia coronata f. sp. avenae</name>
    <dbReference type="NCBI Taxonomy" id="200324"/>
    <lineage>
        <taxon>Eukaryota</taxon>
        <taxon>Fungi</taxon>
        <taxon>Dikarya</taxon>
        <taxon>Basidiomycota</taxon>
        <taxon>Pucciniomycotina</taxon>
        <taxon>Pucciniomycetes</taxon>
        <taxon>Pucciniales</taxon>
        <taxon>Pucciniaceae</taxon>
        <taxon>Puccinia</taxon>
    </lineage>
</organism>
<dbReference type="GO" id="GO:0003729">
    <property type="term" value="F:mRNA binding"/>
    <property type="evidence" value="ECO:0007669"/>
    <property type="project" value="TreeGrafter"/>
</dbReference>
<dbReference type="InterPro" id="IPR012677">
    <property type="entry name" value="Nucleotide-bd_a/b_plait_sf"/>
</dbReference>
<dbReference type="EMBL" id="PGCI01000615">
    <property type="protein sequence ID" value="PLW24145.1"/>
    <property type="molecule type" value="Genomic_DNA"/>
</dbReference>
<sequence>MEAVPEGSTFTLSYIPSHSSTSLSIQSGTRVLVSGLPSDVTGSQLHELFDQTVSQVQQVDVYCDTSGVSRGIALIEFLSLEAALRAHHQFHGKLIDKVSTITVEIVAIPASPALDRAGPFPPASTAAAAAPSSSSVRTTTIQPPAHFAQQQEPPLPPPQQSQQLHPHHRHSKPSIPLAPRPKNYTKARPPASKLSLKQRLTLPSPPPPRRFLFTTPASGPKGPKATQKKGKPAGKQKAKPFPGTSGQARKPRHSKPAQLQP</sequence>
<feature type="compositionally biased region" description="Basic residues" evidence="3">
    <location>
        <begin position="226"/>
        <end position="238"/>
    </location>
</feature>
<keyword evidence="1 2" id="KW-0694">RNA-binding</keyword>
<reference evidence="5 6" key="1">
    <citation type="submission" date="2017-11" db="EMBL/GenBank/DDBJ databases">
        <title>De novo assembly and phasing of dikaryotic genomes from two isolates of Puccinia coronata f. sp. avenae, the causal agent of oat crown rust.</title>
        <authorList>
            <person name="Miller M.E."/>
            <person name="Zhang Y."/>
            <person name="Omidvar V."/>
            <person name="Sperschneider J."/>
            <person name="Schwessinger B."/>
            <person name="Raley C."/>
            <person name="Palmer J.M."/>
            <person name="Garnica D."/>
            <person name="Upadhyaya N."/>
            <person name="Rathjen J."/>
            <person name="Taylor J.M."/>
            <person name="Park R.F."/>
            <person name="Dodds P.N."/>
            <person name="Hirsch C.D."/>
            <person name="Kianian S.F."/>
            <person name="Figueroa M."/>
        </authorList>
    </citation>
    <scope>NUCLEOTIDE SEQUENCE [LARGE SCALE GENOMIC DNA]</scope>
    <source>
        <strain evidence="5">12SD80</strain>
    </source>
</reference>
<protein>
    <recommendedName>
        <fullName evidence="4">RRM domain-containing protein</fullName>
    </recommendedName>
</protein>
<dbReference type="GO" id="GO:0005634">
    <property type="term" value="C:nucleus"/>
    <property type="evidence" value="ECO:0007669"/>
    <property type="project" value="TreeGrafter"/>
</dbReference>
<feature type="compositionally biased region" description="Low complexity" evidence="3">
    <location>
        <begin position="210"/>
        <end position="225"/>
    </location>
</feature>
<dbReference type="Gene3D" id="3.30.70.330">
    <property type="match status" value="1"/>
</dbReference>
<dbReference type="SUPFAM" id="SSF54928">
    <property type="entry name" value="RNA-binding domain, RBD"/>
    <property type="match status" value="1"/>
</dbReference>
<dbReference type="InterPro" id="IPR035979">
    <property type="entry name" value="RBD_domain_sf"/>
</dbReference>
<dbReference type="Proteomes" id="UP000235392">
    <property type="component" value="Unassembled WGS sequence"/>
</dbReference>
<dbReference type="PROSITE" id="PS50102">
    <property type="entry name" value="RRM"/>
    <property type="match status" value="1"/>
</dbReference>
<dbReference type="InterPro" id="IPR000504">
    <property type="entry name" value="RRM_dom"/>
</dbReference>